<feature type="domain" description="Alpha-D-phosphohexomutase alpha/beta/alpha" evidence="14">
    <location>
        <begin position="3"/>
        <end position="137"/>
    </location>
</feature>
<dbReference type="EMBL" id="FOTB01000004">
    <property type="protein sequence ID" value="SFK85660.1"/>
    <property type="molecule type" value="Genomic_DNA"/>
</dbReference>
<dbReference type="GO" id="GO:0005829">
    <property type="term" value="C:cytosol"/>
    <property type="evidence" value="ECO:0007669"/>
    <property type="project" value="TreeGrafter"/>
</dbReference>
<dbReference type="InterPro" id="IPR005841">
    <property type="entry name" value="Alpha-D-phosphohexomutase_SF"/>
</dbReference>
<keyword evidence="3 10" id="KW-0479">Metal-binding</keyword>
<dbReference type="OrthoDB" id="9806956at2"/>
<reference evidence="17 19" key="1">
    <citation type="journal article" date="2015" name="Int. J. Syst. Evol. Microbiol.">
        <title>Complete genome sequence of Salinicoccus halodurans H3B36, isolated from the Qaidam Basin in China.</title>
        <authorList>
            <person name="Jiang K."/>
            <person name="Xue Y."/>
            <person name="Ma Y."/>
        </authorList>
    </citation>
    <scope>NUCLEOTIDE SEQUENCE [LARGE SCALE GENOMIC DNA]</scope>
    <source>
        <strain evidence="17 19">H3B36</strain>
    </source>
</reference>
<dbReference type="GO" id="GO:0000287">
    <property type="term" value="F:magnesium ion binding"/>
    <property type="evidence" value="ECO:0007669"/>
    <property type="project" value="UniProtKB-UniRule"/>
</dbReference>
<dbReference type="GO" id="GO:0008966">
    <property type="term" value="F:phosphoglucosamine mutase activity"/>
    <property type="evidence" value="ECO:0007669"/>
    <property type="project" value="UniProtKB-UniRule"/>
</dbReference>
<dbReference type="KEGG" id="shv:AAT16_01950"/>
<dbReference type="GO" id="GO:0009252">
    <property type="term" value="P:peptidoglycan biosynthetic process"/>
    <property type="evidence" value="ECO:0007669"/>
    <property type="project" value="TreeGrafter"/>
</dbReference>
<reference evidence="18 20" key="3">
    <citation type="submission" date="2016-10" db="EMBL/GenBank/DDBJ databases">
        <authorList>
            <person name="Varghese N."/>
            <person name="Submissions S."/>
        </authorList>
    </citation>
    <scope>NUCLEOTIDE SEQUENCE [LARGE SCALE GENOMIC DNA]</scope>
    <source>
        <strain evidence="18 20">CGMCC 1.6501</strain>
    </source>
</reference>
<feature type="active site" description="Phosphoserine intermediate" evidence="10">
    <location>
        <position position="102"/>
    </location>
</feature>
<evidence type="ECO:0000256" key="2">
    <source>
        <dbReference type="ARBA" id="ARBA00022553"/>
    </source>
</evidence>
<comment type="PTM">
    <text evidence="10">Activated by phosphorylation.</text>
</comment>
<feature type="binding site" evidence="10">
    <location>
        <position position="242"/>
    </location>
    <ligand>
        <name>Mg(2+)</name>
        <dbReference type="ChEBI" id="CHEBI:18420"/>
    </ligand>
</feature>
<dbReference type="PROSITE" id="PS00710">
    <property type="entry name" value="PGM_PMM"/>
    <property type="match status" value="1"/>
</dbReference>
<dbReference type="GO" id="GO:0005975">
    <property type="term" value="P:carbohydrate metabolic process"/>
    <property type="evidence" value="ECO:0007669"/>
    <property type="project" value="InterPro"/>
</dbReference>
<dbReference type="FunFam" id="3.30.310.50:FF:000001">
    <property type="entry name" value="Phosphoglucosamine mutase"/>
    <property type="match status" value="1"/>
</dbReference>
<dbReference type="Proteomes" id="UP000034029">
    <property type="component" value="Chromosome"/>
</dbReference>
<evidence type="ECO:0000259" key="15">
    <source>
        <dbReference type="Pfam" id="PF02879"/>
    </source>
</evidence>
<evidence type="ECO:0000256" key="9">
    <source>
        <dbReference type="ARBA" id="ARBA00068193"/>
    </source>
</evidence>
<dbReference type="Proteomes" id="UP000183090">
    <property type="component" value="Unassembled WGS sequence"/>
</dbReference>
<dbReference type="PRINTS" id="PR00509">
    <property type="entry name" value="PGMPMM"/>
</dbReference>
<dbReference type="FunFam" id="3.40.120.10:FF:000002">
    <property type="entry name" value="Phosphoglucosamine mutase"/>
    <property type="match status" value="1"/>
</dbReference>
<feature type="binding site" evidence="10">
    <location>
        <position position="244"/>
    </location>
    <ligand>
        <name>Mg(2+)</name>
        <dbReference type="ChEBI" id="CHEBI:18420"/>
    </ligand>
</feature>
<dbReference type="GO" id="GO:0004615">
    <property type="term" value="F:phosphomannomutase activity"/>
    <property type="evidence" value="ECO:0007669"/>
    <property type="project" value="TreeGrafter"/>
</dbReference>
<evidence type="ECO:0000256" key="10">
    <source>
        <dbReference type="HAMAP-Rule" id="MF_01554"/>
    </source>
</evidence>
<dbReference type="InterPro" id="IPR005845">
    <property type="entry name" value="A-D-PHexomutase_a/b/a-II"/>
</dbReference>
<evidence type="ECO:0000256" key="11">
    <source>
        <dbReference type="RuleBase" id="RU004326"/>
    </source>
</evidence>
<dbReference type="Pfam" id="PF02880">
    <property type="entry name" value="PGM_PMM_III"/>
    <property type="match status" value="1"/>
</dbReference>
<dbReference type="Pfam" id="PF00408">
    <property type="entry name" value="PGM_PMM_IV"/>
    <property type="match status" value="1"/>
</dbReference>
<keyword evidence="19" id="KW-1185">Reference proteome</keyword>
<comment type="similarity">
    <text evidence="1 10 11">Belongs to the phosphohexose mutase family.</text>
</comment>
<evidence type="ECO:0000313" key="20">
    <source>
        <dbReference type="Proteomes" id="UP000183090"/>
    </source>
</evidence>
<dbReference type="NCBIfam" id="NF008139">
    <property type="entry name" value="PRK10887.1"/>
    <property type="match status" value="1"/>
</dbReference>
<dbReference type="InterPro" id="IPR016055">
    <property type="entry name" value="A-D-PHexomutase_a/b/a-I/II/III"/>
</dbReference>
<evidence type="ECO:0000259" key="14">
    <source>
        <dbReference type="Pfam" id="PF02878"/>
    </source>
</evidence>
<dbReference type="InterPro" id="IPR005844">
    <property type="entry name" value="A-D-PHexomutase_a/b/a-I"/>
</dbReference>
<keyword evidence="4 10" id="KW-0460">Magnesium</keyword>
<comment type="function">
    <text evidence="7 10 12">Catalyzes the conversion of glucosamine-6-phosphate to glucosamine-1-phosphate.</text>
</comment>
<reference evidence="19" key="2">
    <citation type="submission" date="2015-04" db="EMBL/GenBank/DDBJ databases">
        <title>Complete genome sequence of Salinicoccus halodurans strain H3B36, isolated from the Qaidam basin of China.</title>
        <authorList>
            <person name="Ma Y."/>
            <person name="Jiang K."/>
            <person name="Xue Y."/>
        </authorList>
    </citation>
    <scope>NUCLEOTIDE SEQUENCE [LARGE SCALE GENOMIC DNA]</scope>
    <source>
        <strain evidence="19">H3B36</strain>
    </source>
</reference>
<keyword evidence="5 10" id="KW-0413">Isomerase</keyword>
<evidence type="ECO:0000256" key="4">
    <source>
        <dbReference type="ARBA" id="ARBA00022842"/>
    </source>
</evidence>
<comment type="cofactor">
    <cofactor evidence="10">
        <name>Mg(2+)</name>
        <dbReference type="ChEBI" id="CHEBI:18420"/>
    </cofactor>
    <text evidence="10">Binds 1 Mg(2+) ion per subunit.</text>
</comment>
<evidence type="ECO:0000256" key="7">
    <source>
        <dbReference type="ARBA" id="ARBA00055174"/>
    </source>
</evidence>
<dbReference type="AlphaFoldDB" id="A0A0F7D3U3"/>
<evidence type="ECO:0000256" key="12">
    <source>
        <dbReference type="RuleBase" id="RU004327"/>
    </source>
</evidence>
<evidence type="ECO:0000256" key="3">
    <source>
        <dbReference type="ARBA" id="ARBA00022723"/>
    </source>
</evidence>
<organism evidence="18 20">
    <name type="scientific">Salinicoccus halodurans</name>
    <dbReference type="NCBI Taxonomy" id="407035"/>
    <lineage>
        <taxon>Bacteria</taxon>
        <taxon>Bacillati</taxon>
        <taxon>Bacillota</taxon>
        <taxon>Bacilli</taxon>
        <taxon>Bacillales</taxon>
        <taxon>Staphylococcaceae</taxon>
        <taxon>Salinicoccus</taxon>
    </lineage>
</organism>
<dbReference type="PANTHER" id="PTHR42946:SF1">
    <property type="entry name" value="PHOSPHOGLUCOMUTASE (ALPHA-D-GLUCOSE-1,6-BISPHOSPHATE-DEPENDENT)"/>
    <property type="match status" value="1"/>
</dbReference>
<dbReference type="InterPro" id="IPR005843">
    <property type="entry name" value="A-D-PHexomutase_C"/>
</dbReference>
<dbReference type="GO" id="GO:0006048">
    <property type="term" value="P:UDP-N-acetylglucosamine biosynthetic process"/>
    <property type="evidence" value="ECO:0007669"/>
    <property type="project" value="TreeGrafter"/>
</dbReference>
<evidence type="ECO:0000256" key="6">
    <source>
        <dbReference type="ARBA" id="ARBA00050364"/>
    </source>
</evidence>
<dbReference type="RefSeq" id="WP_046789277.1">
    <property type="nucleotide sequence ID" value="NZ_CP011366.1"/>
</dbReference>
<evidence type="ECO:0000313" key="19">
    <source>
        <dbReference type="Proteomes" id="UP000034029"/>
    </source>
</evidence>
<feature type="domain" description="Alpha-D-phosphohexomutase alpha/beta/alpha" evidence="16">
    <location>
        <begin position="259"/>
        <end position="369"/>
    </location>
</feature>
<comment type="catalytic activity">
    <reaction evidence="6 10 12">
        <text>alpha-D-glucosamine 1-phosphate = D-glucosamine 6-phosphate</text>
        <dbReference type="Rhea" id="RHEA:23424"/>
        <dbReference type="ChEBI" id="CHEBI:58516"/>
        <dbReference type="ChEBI" id="CHEBI:58725"/>
        <dbReference type="EC" id="5.4.2.10"/>
    </reaction>
</comment>
<feature type="binding site" description="via phosphate group" evidence="10">
    <location>
        <position position="102"/>
    </location>
    <ligand>
        <name>Mg(2+)</name>
        <dbReference type="ChEBI" id="CHEBI:18420"/>
    </ligand>
</feature>
<evidence type="ECO:0000259" key="13">
    <source>
        <dbReference type="Pfam" id="PF00408"/>
    </source>
</evidence>
<dbReference type="Pfam" id="PF02879">
    <property type="entry name" value="PGM_PMM_II"/>
    <property type="match status" value="1"/>
</dbReference>
<name>A0A0F7D3U3_9STAP</name>
<dbReference type="SUPFAM" id="SSF55957">
    <property type="entry name" value="Phosphoglucomutase, C-terminal domain"/>
    <property type="match status" value="1"/>
</dbReference>
<feature type="domain" description="Alpha-D-phosphohexomutase alpha/beta/alpha" evidence="15">
    <location>
        <begin position="160"/>
        <end position="255"/>
    </location>
</feature>
<evidence type="ECO:0000256" key="8">
    <source>
        <dbReference type="ARBA" id="ARBA00066330"/>
    </source>
</evidence>
<evidence type="ECO:0000259" key="16">
    <source>
        <dbReference type="Pfam" id="PF02880"/>
    </source>
</evidence>
<dbReference type="Gene3D" id="3.40.120.10">
    <property type="entry name" value="Alpha-D-Glucose-1,6-Bisphosphate, subunit A, domain 3"/>
    <property type="match status" value="3"/>
</dbReference>
<dbReference type="InterPro" id="IPR036900">
    <property type="entry name" value="A-D-PHexomutase_C_sf"/>
</dbReference>
<gene>
    <name evidence="10" type="primary">glmM</name>
    <name evidence="17" type="ORF">AAT16_01950</name>
    <name evidence="18" type="ORF">SAMN05216235_2137</name>
</gene>
<evidence type="ECO:0000256" key="5">
    <source>
        <dbReference type="ARBA" id="ARBA00023235"/>
    </source>
</evidence>
<dbReference type="InterPro" id="IPR006352">
    <property type="entry name" value="GlmM_bact"/>
</dbReference>
<dbReference type="EC" id="5.4.2.10" evidence="8 10"/>
<protein>
    <recommendedName>
        <fullName evidence="9 10">Phosphoglucosamine mutase</fullName>
        <ecNumber evidence="8 10">5.4.2.10</ecNumber>
    </recommendedName>
</protein>
<evidence type="ECO:0000256" key="1">
    <source>
        <dbReference type="ARBA" id="ARBA00010231"/>
    </source>
</evidence>
<dbReference type="InterPro" id="IPR005846">
    <property type="entry name" value="A-D-PHexomutase_a/b/a-III"/>
</dbReference>
<feature type="domain" description="Alpha-D-phosphohexomutase C-terminal" evidence="13">
    <location>
        <begin position="375"/>
        <end position="441"/>
    </location>
</feature>
<sequence length="451" mass="48320">MGKYFGTDGVRGVANTELTPELAFKLGRFGGYVLSGQKEEDKPTVLVGRDTRISGEMLESALVAGLLSMGAEVMRLGIISTPGVAYLTREMEADAGVMISASHNPVADNGIKFFGSDGFKLSDTQEEEIEKLLDAEDDTLPRPSGTALGHKSDYFEGGQKYVSYLKSTIDTDLEGLKIALDGAHGSTYSLAPYLFGDLEADTVTVGCNPDGTNINEGVGSTHPGKLVELVKEQEADFGLAFDGDGDRIIAVDENGNIVDGDKIMFILAQHLKSIDMLKDDMVVSTVMSNLGFYKALAAHGLNSDKTKVGDRYVVEEMRSGGYSLGGEQSGHIIMMDYNTTGDGLLTGVHLAAIVKESGKKLSELAAQVETFPQELVNVRVTDKYNVVNNDVVSAKIDEVEADMDGNGRVLVRASGTEPLVRVMVEAETEELADKYSNDIAEVVKAEMGLDD</sequence>
<proteinExistence type="inferred from homology"/>
<dbReference type="Gene3D" id="3.30.310.50">
    <property type="entry name" value="Alpha-D-phosphohexomutase, C-terminal domain"/>
    <property type="match status" value="1"/>
</dbReference>
<feature type="modified residue" description="Phosphoserine" evidence="10">
    <location>
        <position position="102"/>
    </location>
</feature>
<evidence type="ECO:0000313" key="17">
    <source>
        <dbReference type="EMBL" id="AKG73085.1"/>
    </source>
</evidence>
<dbReference type="FunFam" id="3.40.120.10:FF:000001">
    <property type="entry name" value="Phosphoglucosamine mutase"/>
    <property type="match status" value="1"/>
</dbReference>
<dbReference type="EMBL" id="CP011366">
    <property type="protein sequence ID" value="AKG73085.1"/>
    <property type="molecule type" value="Genomic_DNA"/>
</dbReference>
<dbReference type="Pfam" id="PF02878">
    <property type="entry name" value="PGM_PMM_I"/>
    <property type="match status" value="1"/>
</dbReference>
<dbReference type="InterPro" id="IPR050060">
    <property type="entry name" value="Phosphoglucosamine_mutase"/>
</dbReference>
<keyword evidence="2 10" id="KW-0597">Phosphoprotein</keyword>
<accession>A0A0F7D3U3</accession>
<evidence type="ECO:0000313" key="18">
    <source>
        <dbReference type="EMBL" id="SFK85660.1"/>
    </source>
</evidence>
<dbReference type="InterPro" id="IPR016066">
    <property type="entry name" value="A-D-PHexomutase_CS"/>
</dbReference>
<dbReference type="PANTHER" id="PTHR42946">
    <property type="entry name" value="PHOSPHOHEXOSE MUTASE"/>
    <property type="match status" value="1"/>
</dbReference>
<dbReference type="CDD" id="cd05802">
    <property type="entry name" value="GlmM"/>
    <property type="match status" value="1"/>
</dbReference>
<dbReference type="HAMAP" id="MF_01554_B">
    <property type="entry name" value="GlmM_B"/>
    <property type="match status" value="1"/>
</dbReference>
<dbReference type="NCBIfam" id="TIGR01455">
    <property type="entry name" value="glmM"/>
    <property type="match status" value="1"/>
</dbReference>
<dbReference type="SUPFAM" id="SSF53738">
    <property type="entry name" value="Phosphoglucomutase, first 3 domains"/>
    <property type="match status" value="3"/>
</dbReference>
<feature type="binding site" evidence="10">
    <location>
        <position position="246"/>
    </location>
    <ligand>
        <name>Mg(2+)</name>
        <dbReference type="ChEBI" id="CHEBI:18420"/>
    </ligand>
</feature>